<gene>
    <name evidence="2" type="ORF">ISALK_08000</name>
</gene>
<comment type="caution">
    <text evidence="2">The sequence shown here is derived from an EMBL/GenBank/DDBJ whole genome shotgun (WGS) entry which is preliminary data.</text>
</comment>
<proteinExistence type="predicted"/>
<dbReference type="EMBL" id="SUMG01000008">
    <property type="protein sequence ID" value="NBG88442.1"/>
    <property type="molecule type" value="Genomic_DNA"/>
</dbReference>
<dbReference type="Proteomes" id="UP000449710">
    <property type="component" value="Unassembled WGS sequence"/>
</dbReference>
<dbReference type="PRINTS" id="PR00111">
    <property type="entry name" value="ABHYDROLASE"/>
</dbReference>
<dbReference type="PANTHER" id="PTHR43798">
    <property type="entry name" value="MONOACYLGLYCEROL LIPASE"/>
    <property type="match status" value="1"/>
</dbReference>
<dbReference type="InterPro" id="IPR000073">
    <property type="entry name" value="AB_hydrolase_1"/>
</dbReference>
<evidence type="ECO:0000313" key="3">
    <source>
        <dbReference type="Proteomes" id="UP000449710"/>
    </source>
</evidence>
<dbReference type="GO" id="GO:0016787">
    <property type="term" value="F:hydrolase activity"/>
    <property type="evidence" value="ECO:0007669"/>
    <property type="project" value="UniProtKB-KW"/>
</dbReference>
<feature type="domain" description="AB hydrolase-1" evidence="1">
    <location>
        <begin position="23"/>
        <end position="253"/>
    </location>
</feature>
<dbReference type="RefSeq" id="WP_160721035.1">
    <property type="nucleotide sequence ID" value="NZ_SUMG01000008.1"/>
</dbReference>
<keyword evidence="2" id="KW-0378">Hydrolase</keyword>
<sequence length="275" mass="31566">MATMLINDVEIYYELTGESGEVLTILNGIMMSSGSWTEIKKDYIKSGYRILTVDFRDQGKSGSSPVDYEIEQHAEDLKVLLDQLAIKKTHILGISYGGQVGMIFALKYKKCIGRLILANTSSRLSNFLKGIGDAWDEAAKLYDGERFFRIAMPLIYSDVFYETHYDWLKEREKSFKDVLTKNWFTRYLRLSSSHGKYNIEAEIYNIEAPTLVIGADRDIVTPYEETYKIYKKITNASFVMIPECGHASCYEKPQEFNIQVLGFLGIRRLEEEGRA</sequence>
<dbReference type="InterPro" id="IPR029058">
    <property type="entry name" value="AB_hydrolase_fold"/>
</dbReference>
<dbReference type="GO" id="GO:0016020">
    <property type="term" value="C:membrane"/>
    <property type="evidence" value="ECO:0007669"/>
    <property type="project" value="TreeGrafter"/>
</dbReference>
<name>A0AA43XKL0_9CLOT</name>
<dbReference type="AlphaFoldDB" id="A0AA43XKL0"/>
<organism evidence="2 3">
    <name type="scientific">Isachenkonia alkalipeptolytica</name>
    <dbReference type="NCBI Taxonomy" id="2565777"/>
    <lineage>
        <taxon>Bacteria</taxon>
        <taxon>Bacillati</taxon>
        <taxon>Bacillota</taxon>
        <taxon>Clostridia</taxon>
        <taxon>Eubacteriales</taxon>
        <taxon>Clostridiaceae</taxon>
        <taxon>Isachenkonia</taxon>
    </lineage>
</organism>
<evidence type="ECO:0000259" key="1">
    <source>
        <dbReference type="Pfam" id="PF00561"/>
    </source>
</evidence>
<protein>
    <submittedName>
        <fullName evidence="2">Alpha/beta hydrolase</fullName>
    </submittedName>
</protein>
<dbReference type="PANTHER" id="PTHR43798:SF33">
    <property type="entry name" value="HYDROLASE, PUTATIVE (AFU_ORTHOLOGUE AFUA_2G14860)-RELATED"/>
    <property type="match status" value="1"/>
</dbReference>
<evidence type="ECO:0000313" key="2">
    <source>
        <dbReference type="EMBL" id="NBG88442.1"/>
    </source>
</evidence>
<reference evidence="2 3" key="1">
    <citation type="submission" date="2019-04" db="EMBL/GenBank/DDBJ databases">
        <title>Isachenkonia alkalipeptolytica gen. nov. sp. nov. a new anaerobic, alkiliphilic organothrophic bacterium capable to reduce synthesized ferrihydrite isolated from a soda lake.</title>
        <authorList>
            <person name="Toshchakov S.V."/>
            <person name="Zavarzina D.G."/>
            <person name="Zhilina T.N."/>
            <person name="Kostrikina N.A."/>
            <person name="Kublanov I.V."/>
        </authorList>
    </citation>
    <scope>NUCLEOTIDE SEQUENCE [LARGE SCALE GENOMIC DNA]</scope>
    <source>
        <strain evidence="2 3">Z-1701</strain>
    </source>
</reference>
<dbReference type="Gene3D" id="3.40.50.1820">
    <property type="entry name" value="alpha/beta hydrolase"/>
    <property type="match status" value="1"/>
</dbReference>
<dbReference type="Pfam" id="PF00561">
    <property type="entry name" value="Abhydrolase_1"/>
    <property type="match status" value="1"/>
</dbReference>
<keyword evidence="3" id="KW-1185">Reference proteome</keyword>
<dbReference type="InterPro" id="IPR050266">
    <property type="entry name" value="AB_hydrolase_sf"/>
</dbReference>
<accession>A0AA43XKL0</accession>
<dbReference type="SUPFAM" id="SSF53474">
    <property type="entry name" value="alpha/beta-Hydrolases"/>
    <property type="match status" value="1"/>
</dbReference>